<dbReference type="SUPFAM" id="SSF55729">
    <property type="entry name" value="Acyl-CoA N-acyltransferases (Nat)"/>
    <property type="match status" value="1"/>
</dbReference>
<dbReference type="Gene3D" id="3.40.630.30">
    <property type="match status" value="1"/>
</dbReference>
<dbReference type="InterPro" id="IPR016181">
    <property type="entry name" value="Acyl_CoA_acyltransferase"/>
</dbReference>
<dbReference type="PROSITE" id="PS51729">
    <property type="entry name" value="GNAT_YJDJ"/>
    <property type="match status" value="1"/>
</dbReference>
<evidence type="ECO:0000313" key="2">
    <source>
        <dbReference type="EMBL" id="MBE7368959.1"/>
    </source>
</evidence>
<gene>
    <name evidence="2" type="ORF">IM787_15460</name>
</gene>
<dbReference type="PANTHER" id="PTHR31435">
    <property type="entry name" value="PROTEIN NATD1"/>
    <property type="match status" value="1"/>
</dbReference>
<proteinExistence type="predicted"/>
<dbReference type="PANTHER" id="PTHR31435:SF10">
    <property type="entry name" value="BSR4717 PROTEIN"/>
    <property type="match status" value="1"/>
</dbReference>
<dbReference type="Pfam" id="PF14542">
    <property type="entry name" value="Acetyltransf_CG"/>
    <property type="match status" value="1"/>
</dbReference>
<evidence type="ECO:0000313" key="3">
    <source>
        <dbReference type="Proteomes" id="UP000806285"/>
    </source>
</evidence>
<protein>
    <submittedName>
        <fullName evidence="2">N-acetyltransferase</fullName>
    </submittedName>
</protein>
<feature type="domain" description="N-acetyltransferase" evidence="1">
    <location>
        <begin position="9"/>
        <end position="95"/>
    </location>
</feature>
<reference evidence="2 3" key="1">
    <citation type="submission" date="2020-10" db="EMBL/GenBank/DDBJ databases">
        <title>Ramlibacter sp. HM2 16S ribosomal RNA gene Genome sequencing and assembly.</title>
        <authorList>
            <person name="Kang M."/>
        </authorList>
    </citation>
    <scope>NUCLEOTIDE SEQUENCE [LARGE SCALE GENOMIC DNA]</scope>
    <source>
        <strain evidence="2 3">HM2</strain>
    </source>
</reference>
<dbReference type="Proteomes" id="UP000806285">
    <property type="component" value="Unassembled WGS sequence"/>
</dbReference>
<comment type="caution">
    <text evidence="2">The sequence shown here is derived from an EMBL/GenBank/DDBJ whole genome shotgun (WGS) entry which is preliminary data.</text>
</comment>
<evidence type="ECO:0000259" key="1">
    <source>
        <dbReference type="PROSITE" id="PS51729"/>
    </source>
</evidence>
<keyword evidence="3" id="KW-1185">Reference proteome</keyword>
<organism evidence="2 3">
    <name type="scientific">Ramlibacter pallidus</name>
    <dbReference type="NCBI Taxonomy" id="2780087"/>
    <lineage>
        <taxon>Bacteria</taxon>
        <taxon>Pseudomonadati</taxon>
        <taxon>Pseudomonadota</taxon>
        <taxon>Betaproteobacteria</taxon>
        <taxon>Burkholderiales</taxon>
        <taxon>Comamonadaceae</taxon>
        <taxon>Ramlibacter</taxon>
    </lineage>
</organism>
<dbReference type="InterPro" id="IPR045057">
    <property type="entry name" value="Gcn5-rel_NAT"/>
</dbReference>
<accession>A0ABR9S7B7</accession>
<dbReference type="EMBL" id="JADDIV010000004">
    <property type="protein sequence ID" value="MBE7368959.1"/>
    <property type="molecule type" value="Genomic_DNA"/>
</dbReference>
<dbReference type="InterPro" id="IPR031165">
    <property type="entry name" value="GNAT_YJDJ"/>
</dbReference>
<name>A0ABR9S7B7_9BURK</name>
<sequence>MNVTDPVVRKNEALRRYEIVVEGELAGFSEYNVLANGMLFTHTEVLPAFEGRGLSSALIRGALQDIRSLHTHVIPVCQFVAAYLRKHPEDHDLVAPESRRAFGI</sequence>